<dbReference type="KEGG" id="bsan:CHH28_11065"/>
<dbReference type="InterPro" id="IPR032093">
    <property type="entry name" value="PhoD_N"/>
</dbReference>
<feature type="chain" id="PRO_5012917213" description="Alkaline phosphatase" evidence="1">
    <location>
        <begin position="27"/>
        <end position="547"/>
    </location>
</feature>
<dbReference type="PANTHER" id="PTHR43606:SF7">
    <property type="entry name" value="PHOSPHATASE, PUTATIVE (AFU_ORTHOLOGUE AFUA_6G08710)-RELATED"/>
    <property type="match status" value="1"/>
</dbReference>
<dbReference type="Gene3D" id="3.60.21.70">
    <property type="entry name" value="PhoD-like phosphatase"/>
    <property type="match status" value="1"/>
</dbReference>
<evidence type="ECO:0000313" key="5">
    <source>
        <dbReference type="Proteomes" id="UP000202440"/>
    </source>
</evidence>
<evidence type="ECO:0000256" key="1">
    <source>
        <dbReference type="SAM" id="SignalP"/>
    </source>
</evidence>
<dbReference type="SUPFAM" id="SSF56300">
    <property type="entry name" value="Metallo-dependent phosphatases"/>
    <property type="match status" value="1"/>
</dbReference>
<sequence>MTVSRRTFFKQAGVLGAATVAAPAIAMTSKPADDPLADRELANFAHGVASGDPLANQVILWTRITPEIDAPVSVQWRICEDVNMEYEVNRGTVTTDASRDYTVKVDADGLMPDTWYYYQFSVGDVVSAVGRTRTAAETGMDRVRLAVVSCSSFPHGYFNVYRILSQRNDLHAILHLGDYIYEYAEGKYDDKDLRAQRALLPKHEIVSLEDYRLRHNLYKRDPDLQAAHQQYPFIVTWDDHEFANNTWKDGAENHNDGEGDWIQRKRAAKQAYFEWMPIRQQPDDLEAVYRKFQFGNLVDLMMLDTRVAGRDEQVGFFTQHERNDPNRTLLGFEQEAWLHNQLASSTARWKICGQQVQMQEIGPVALPDKLGGGVSFFLDTWDGYTATRKRLFNHIESNNIDNFVVLTGDIHSTWVADLAHDPFDRKLYNGSTGEGALGVEFVTPAVTSPALPPVVGDVAAAALKGSSPHLKYCDMVHRGFFILDVTAERAQADWYFVQSVDKRTTAHYHATSYKSDAGANRVSKAAAAVTGIHNDVPLAPLPVEQTV</sequence>
<dbReference type="RefSeq" id="WP_094060364.1">
    <property type="nucleotide sequence ID" value="NZ_CP022530.1"/>
</dbReference>
<reference evidence="4 5" key="1">
    <citation type="submission" date="2017-07" db="EMBL/GenBank/DDBJ databases">
        <title>Annotated genome sequence of Bacterioplanes sanyensis isolated from Red Sea.</title>
        <authorList>
            <person name="Rehman Z.U."/>
        </authorList>
    </citation>
    <scope>NUCLEOTIDE SEQUENCE [LARGE SCALE GENOMIC DNA]</scope>
    <source>
        <strain evidence="4 5">NV9</strain>
    </source>
</reference>
<dbReference type="PROSITE" id="PS51318">
    <property type="entry name" value="TAT"/>
    <property type="match status" value="1"/>
</dbReference>
<dbReference type="Proteomes" id="UP000202440">
    <property type="component" value="Chromosome"/>
</dbReference>
<dbReference type="Gene3D" id="2.60.40.380">
    <property type="entry name" value="Purple acid phosphatase-like, N-terminal"/>
    <property type="match status" value="1"/>
</dbReference>
<proteinExistence type="predicted"/>
<accession>A0A222FKY7</accession>
<feature type="signal peptide" evidence="1">
    <location>
        <begin position="1"/>
        <end position="26"/>
    </location>
</feature>
<protein>
    <recommendedName>
        <fullName evidence="6">Alkaline phosphatase</fullName>
    </recommendedName>
</protein>
<feature type="domain" description="PhoD-like phosphatase metallophosphatase" evidence="2">
    <location>
        <begin position="145"/>
        <end position="494"/>
    </location>
</feature>
<keyword evidence="5" id="KW-1185">Reference proteome</keyword>
<keyword evidence="1" id="KW-0732">Signal</keyword>
<organism evidence="4 5">
    <name type="scientific">Bacterioplanes sanyensis</name>
    <dbReference type="NCBI Taxonomy" id="1249553"/>
    <lineage>
        <taxon>Bacteria</taxon>
        <taxon>Pseudomonadati</taxon>
        <taxon>Pseudomonadota</taxon>
        <taxon>Gammaproteobacteria</taxon>
        <taxon>Oceanospirillales</taxon>
        <taxon>Oceanospirillaceae</taxon>
        <taxon>Bacterioplanes</taxon>
    </lineage>
</organism>
<dbReference type="CDD" id="cd07389">
    <property type="entry name" value="MPP_PhoD"/>
    <property type="match status" value="1"/>
</dbReference>
<dbReference type="InterPro" id="IPR029052">
    <property type="entry name" value="Metallo-depent_PP-like"/>
</dbReference>
<evidence type="ECO:0000259" key="2">
    <source>
        <dbReference type="Pfam" id="PF09423"/>
    </source>
</evidence>
<dbReference type="PANTHER" id="PTHR43606">
    <property type="entry name" value="PHOSPHATASE, PUTATIVE (AFU_ORTHOLOGUE AFUA_6G08710)-RELATED"/>
    <property type="match status" value="1"/>
</dbReference>
<dbReference type="OrthoDB" id="327733at2"/>
<dbReference type="InterPro" id="IPR018946">
    <property type="entry name" value="PhoD-like_MPP"/>
</dbReference>
<feature type="domain" description="Phospholipase D N-terminal" evidence="3">
    <location>
        <begin position="46"/>
        <end position="134"/>
    </location>
</feature>
<evidence type="ECO:0008006" key="6">
    <source>
        <dbReference type="Google" id="ProtNLM"/>
    </source>
</evidence>
<dbReference type="Pfam" id="PF09423">
    <property type="entry name" value="PhoD"/>
    <property type="match status" value="1"/>
</dbReference>
<evidence type="ECO:0000259" key="3">
    <source>
        <dbReference type="Pfam" id="PF16655"/>
    </source>
</evidence>
<dbReference type="InterPro" id="IPR052900">
    <property type="entry name" value="Phospholipid_Metab_Enz"/>
</dbReference>
<dbReference type="AlphaFoldDB" id="A0A222FKY7"/>
<dbReference type="Pfam" id="PF16655">
    <property type="entry name" value="PhoD_N"/>
    <property type="match status" value="1"/>
</dbReference>
<dbReference type="InterPro" id="IPR006311">
    <property type="entry name" value="TAT_signal"/>
</dbReference>
<name>A0A222FKY7_9GAMM</name>
<evidence type="ECO:0000313" key="4">
    <source>
        <dbReference type="EMBL" id="ASP39184.1"/>
    </source>
</evidence>
<dbReference type="InterPro" id="IPR038607">
    <property type="entry name" value="PhoD-like_sf"/>
</dbReference>
<dbReference type="EMBL" id="CP022530">
    <property type="protein sequence ID" value="ASP39184.1"/>
    <property type="molecule type" value="Genomic_DNA"/>
</dbReference>
<gene>
    <name evidence="4" type="ORF">CHH28_11065</name>
</gene>